<evidence type="ECO:0000313" key="3">
    <source>
        <dbReference type="EMBL" id="KAG7361447.1"/>
    </source>
</evidence>
<dbReference type="Pfam" id="PF12022">
    <property type="entry name" value="COG2_C"/>
    <property type="match status" value="1"/>
</dbReference>
<evidence type="ECO:0000259" key="2">
    <source>
        <dbReference type="Pfam" id="PF12022"/>
    </source>
</evidence>
<gene>
    <name evidence="3" type="ORF">IV203_036547</name>
</gene>
<feature type="region of interest" description="Disordered" evidence="1">
    <location>
        <begin position="170"/>
        <end position="190"/>
    </location>
</feature>
<name>A0A9K3LG05_9STRA</name>
<dbReference type="GO" id="GO:0006891">
    <property type="term" value="P:intra-Golgi vesicle-mediated transport"/>
    <property type="evidence" value="ECO:0007669"/>
    <property type="project" value="TreeGrafter"/>
</dbReference>
<dbReference type="PANTHER" id="PTHR12961:SF0">
    <property type="entry name" value="CONSERVED OLIGOMERIC GOLGI COMPLEX SUBUNIT 2"/>
    <property type="match status" value="1"/>
</dbReference>
<dbReference type="InterPro" id="IPR024603">
    <property type="entry name" value="COG_complex_COG2_C"/>
</dbReference>
<proteinExistence type="predicted"/>
<feature type="compositionally biased region" description="Polar residues" evidence="1">
    <location>
        <begin position="618"/>
        <end position="634"/>
    </location>
</feature>
<feature type="domain" description="COG complex component COG2 C-terminal" evidence="2">
    <location>
        <begin position="503"/>
        <end position="837"/>
    </location>
</feature>
<dbReference type="GO" id="GO:0007030">
    <property type="term" value="P:Golgi organization"/>
    <property type="evidence" value="ECO:0007669"/>
    <property type="project" value="InterPro"/>
</dbReference>
<dbReference type="Proteomes" id="UP000693970">
    <property type="component" value="Unassembled WGS sequence"/>
</dbReference>
<reference evidence="3" key="2">
    <citation type="submission" date="2021-04" db="EMBL/GenBank/DDBJ databases">
        <authorList>
            <person name="Podell S."/>
        </authorList>
    </citation>
    <scope>NUCLEOTIDE SEQUENCE</scope>
    <source>
        <strain evidence="3">Hildebrandi</strain>
    </source>
</reference>
<dbReference type="GO" id="GO:0017119">
    <property type="term" value="C:Golgi transport complex"/>
    <property type="evidence" value="ECO:0007669"/>
    <property type="project" value="TreeGrafter"/>
</dbReference>
<protein>
    <recommendedName>
        <fullName evidence="2">COG complex component COG2 C-terminal domain-containing protein</fullName>
    </recommendedName>
</protein>
<dbReference type="AlphaFoldDB" id="A0A9K3LG05"/>
<organism evidence="3 4">
    <name type="scientific">Nitzschia inconspicua</name>
    <dbReference type="NCBI Taxonomy" id="303405"/>
    <lineage>
        <taxon>Eukaryota</taxon>
        <taxon>Sar</taxon>
        <taxon>Stramenopiles</taxon>
        <taxon>Ochrophyta</taxon>
        <taxon>Bacillariophyta</taxon>
        <taxon>Bacillariophyceae</taxon>
        <taxon>Bacillariophycidae</taxon>
        <taxon>Bacillariales</taxon>
        <taxon>Bacillariaceae</taxon>
        <taxon>Nitzschia</taxon>
    </lineage>
</organism>
<dbReference type="GO" id="GO:0015031">
    <property type="term" value="P:protein transport"/>
    <property type="evidence" value="ECO:0007669"/>
    <property type="project" value="InterPro"/>
</dbReference>
<dbReference type="GO" id="GO:0016020">
    <property type="term" value="C:membrane"/>
    <property type="evidence" value="ECO:0007669"/>
    <property type="project" value="InterPro"/>
</dbReference>
<dbReference type="EMBL" id="JAGRRH010000013">
    <property type="protein sequence ID" value="KAG7361447.1"/>
    <property type="molecule type" value="Genomic_DNA"/>
</dbReference>
<reference evidence="3" key="1">
    <citation type="journal article" date="2021" name="Sci. Rep.">
        <title>Diploid genomic architecture of Nitzschia inconspicua, an elite biomass production diatom.</title>
        <authorList>
            <person name="Oliver A."/>
            <person name="Podell S."/>
            <person name="Pinowska A."/>
            <person name="Traller J.C."/>
            <person name="Smith S.R."/>
            <person name="McClure R."/>
            <person name="Beliaev A."/>
            <person name="Bohutskyi P."/>
            <person name="Hill E.A."/>
            <person name="Rabines A."/>
            <person name="Zheng H."/>
            <person name="Allen L.Z."/>
            <person name="Kuo A."/>
            <person name="Grigoriev I.V."/>
            <person name="Allen A.E."/>
            <person name="Hazlebeck D."/>
            <person name="Allen E.E."/>
        </authorList>
    </citation>
    <scope>NUCLEOTIDE SEQUENCE</scope>
    <source>
        <strain evidence="3">Hildebrandi</strain>
    </source>
</reference>
<dbReference type="InterPro" id="IPR009316">
    <property type="entry name" value="COG2"/>
</dbReference>
<accession>A0A9K3LG05</accession>
<dbReference type="PANTHER" id="PTHR12961">
    <property type="entry name" value="CONSERVED OLIGOMERIC GOLGI COMPLEX COMPONENT 2"/>
    <property type="match status" value="1"/>
</dbReference>
<feature type="region of interest" description="Disordered" evidence="1">
    <location>
        <begin position="614"/>
        <end position="634"/>
    </location>
</feature>
<comment type="caution">
    <text evidence="3">The sequence shown here is derived from an EMBL/GenBank/DDBJ whole genome shotgun (WGS) entry which is preliminary data.</text>
</comment>
<keyword evidence="4" id="KW-1185">Reference proteome</keyword>
<dbReference type="OrthoDB" id="332281at2759"/>
<sequence>MAGRVRAKARGTTNIETVIIVSGVANWRLFEARVVSTQAGIMSESVNNVPMAMSTSALENKLRDLKDKSNKHSQLLTAKLASSQSGQNLLHVGTSLSTLPPDLHSLLTQLHPVLSSAEATEKQYLQRLERLVQRGNDIRLEERRVQHAKDCAELYQDLLAAETAVNKDHSQRRHIQNVSSVAADETSDGQEINGKLDHSASLERCAQTTLILVQDLKSSTDVVAAVTASKVVPASATSDSNLPSMRTPLDDDMERAQFLMKLAPRIRRLESDTVIALTYRLEEFLKTLQDRRKTEEDRGQEEEEKQVSSDSEVLLMIGHCMRGLALLGRGNEVENIFARVAIMPLITSKMSMGRLDEGGPRGECAGLKSLLDDIVETVADIFGPVIRLSETMFHVGQKVHIDLITDGVWVPIATALMADAAIKMAIFSPGIASILQSNYVALDNFLTHLAERLLKESQLTKEKPRTNLEPAEKLYFCPSISTATIHLAQSRIYSHVKTAEFSKRWNLPIYYQLRFGDCCTRMNKAIELTRREGWSMEVFTGDAEVADTFRNSVGFELSFFLELYDILLSFWRPDVILKPLTNRFLRGAVQLVGRSLAFIQDGMDGKLQFGGGDDPDGNSLNYNGGPLSESNGSNLPLPSRSTYSWGDSAPDVASVAWELAILEVSMSHDYVSIVCGAIQSGTNDALDHSEIQGLVTEVLKEASSQIRPLVEKAWNSIIVKLLTEKCSGPLAAVKGVVATYRMTNRPPPTQASPYVGTILRPLKEFSRDFSLRTPDYIGSRWKSAILTAVTDRYCIAVEELITTVQRTEVALQNRRARRAASGGMSDGDKVKLQLYLDFQAFCSDVQELGIDPSTIGGITKLRTLTEDVQKLDQIP</sequence>
<evidence type="ECO:0000313" key="4">
    <source>
        <dbReference type="Proteomes" id="UP000693970"/>
    </source>
</evidence>
<evidence type="ECO:0000256" key="1">
    <source>
        <dbReference type="SAM" id="MobiDB-lite"/>
    </source>
</evidence>